<keyword evidence="2" id="KW-1185">Reference proteome</keyword>
<dbReference type="PATRIC" id="fig|1216932.3.peg.547"/>
<dbReference type="EMBL" id="HG917868">
    <property type="protein sequence ID" value="CDM67728.1"/>
    <property type="molecule type" value="Genomic_DNA"/>
</dbReference>
<dbReference type="KEGG" id="clt:CM240_0563"/>
<dbReference type="AlphaFoldDB" id="W6RTV2"/>
<dbReference type="Proteomes" id="UP000019426">
    <property type="component" value="Chromosome M2/40_rep1"/>
</dbReference>
<dbReference type="RefSeq" id="WP_044036253.1">
    <property type="nucleotide sequence ID" value="NZ_HG917868.1"/>
</dbReference>
<protein>
    <submittedName>
        <fullName evidence="1">Uncharacterized protein</fullName>
    </submittedName>
</protein>
<accession>W6RTV2</accession>
<evidence type="ECO:0000313" key="2">
    <source>
        <dbReference type="Proteomes" id="UP000019426"/>
    </source>
</evidence>
<sequence>MGRQIQFYIIQKDFNELVKVIKKNNGIIIYSDGYELSDVLLENIFDSRLNAFKNKYNCLNIKLDQSRLVFEDEEDIYTRYILETKSDIIELSLSEVQLDNINIYDVGRLYYNKSYYNEKGELIYKLKDLNTFYNRVKRYITKNYIISEDKGYYIGPHCYELYLEGKYIPCNGRYRPVFRKKE</sequence>
<proteinExistence type="predicted"/>
<name>W6RTV2_9CLOT</name>
<reference evidence="1 2" key="1">
    <citation type="submission" date="2013-11" db="EMBL/GenBank/DDBJ databases">
        <title>Complete genome sequence of Clostridum sp. M2/40.</title>
        <authorList>
            <person name="Wibberg D."/>
            <person name="Puehler A."/>
            <person name="Schlueter A."/>
        </authorList>
    </citation>
    <scope>NUCLEOTIDE SEQUENCE [LARGE SCALE GENOMIC DNA]</scope>
    <source>
        <strain evidence="2">M2/40</strain>
    </source>
</reference>
<gene>
    <name evidence="1" type="ORF">CM240_0563</name>
</gene>
<evidence type="ECO:0000313" key="1">
    <source>
        <dbReference type="EMBL" id="CDM67728.1"/>
    </source>
</evidence>
<organism evidence="1 2">
    <name type="scientific">Clostridium bornimense</name>
    <dbReference type="NCBI Taxonomy" id="1216932"/>
    <lineage>
        <taxon>Bacteria</taxon>
        <taxon>Bacillati</taxon>
        <taxon>Bacillota</taxon>
        <taxon>Clostridia</taxon>
        <taxon>Eubacteriales</taxon>
        <taxon>Clostridiaceae</taxon>
        <taxon>Clostridium</taxon>
    </lineage>
</organism>
<dbReference type="HOGENOM" id="CLU_1486598_0_0_9"/>